<gene>
    <name evidence="1" type="ORF">Amon02_000136800</name>
</gene>
<dbReference type="EMBL" id="BSXS01000658">
    <property type="protein sequence ID" value="GME73363.1"/>
    <property type="molecule type" value="Genomic_DNA"/>
</dbReference>
<reference evidence="1" key="1">
    <citation type="submission" date="2023-04" db="EMBL/GenBank/DDBJ databases">
        <title>Ambrosiozyma monospora NBRC 10751.</title>
        <authorList>
            <person name="Ichikawa N."/>
            <person name="Sato H."/>
            <person name="Tonouchi N."/>
        </authorList>
    </citation>
    <scope>NUCLEOTIDE SEQUENCE</scope>
    <source>
        <strain evidence="1">NBRC 10751</strain>
    </source>
</reference>
<proteinExistence type="predicted"/>
<organism evidence="1 2">
    <name type="scientific">Ambrosiozyma monospora</name>
    <name type="common">Yeast</name>
    <name type="synonym">Endomycopsis monosporus</name>
    <dbReference type="NCBI Taxonomy" id="43982"/>
    <lineage>
        <taxon>Eukaryota</taxon>
        <taxon>Fungi</taxon>
        <taxon>Dikarya</taxon>
        <taxon>Ascomycota</taxon>
        <taxon>Saccharomycotina</taxon>
        <taxon>Pichiomycetes</taxon>
        <taxon>Pichiales</taxon>
        <taxon>Pichiaceae</taxon>
        <taxon>Ambrosiozyma</taxon>
    </lineage>
</organism>
<dbReference type="Proteomes" id="UP001165064">
    <property type="component" value="Unassembled WGS sequence"/>
</dbReference>
<comment type="caution">
    <text evidence="1">The sequence shown here is derived from an EMBL/GenBank/DDBJ whole genome shotgun (WGS) entry which is preliminary data.</text>
</comment>
<evidence type="ECO:0000313" key="2">
    <source>
        <dbReference type="Proteomes" id="UP001165064"/>
    </source>
</evidence>
<evidence type="ECO:0000313" key="1">
    <source>
        <dbReference type="EMBL" id="GME73363.1"/>
    </source>
</evidence>
<protein>
    <submittedName>
        <fullName evidence="1">Unnamed protein product</fullName>
    </submittedName>
</protein>
<name>A0ACB5SUL9_AMBMO</name>
<accession>A0ACB5SUL9</accession>
<sequence length="645" mass="72911">MTGDATRTTAENPASSGNIPNANPNTVSSTTLPTICTSPVSTISSESVLSYTAENADTENGPRQQQQCQGNRSGLLYRTASKLVMAASTGGDFGLGRGRIRGSAMMTSDSMEISETMNRQISHLAPGAAYNEVGEERILSDLIDESDSEDSHEIEKISDVNLPIEQDDSIQKTVTVDDRASTVCGNDTDANRKYGFFDKDFKIGRLKILQRYVTGYFILISILFCIFSLFWGCYYHRNHRFRHFTFLLLQDDPKVYEGTGVPDVFSHVLLEASKDSYVSEQAGWKPHYYTEFVSDPAQLSQEMRQHIYHRHDWGAVWVKPNSSFDYYNALQSGEQFNMSDVYQLVTETGRQLLGTSMFLPNAIDGLQARILELQPTDITFPMAKTLEPQQLENALGLNFLIPVMINHMDITPAKTSQDPAMVGPLIFGPIFLHVISIAQFAYFHAFNVRMLKSLKRSHYIFFRIIFAMVTHLIASLAYTLVQVAFGIDIYSAYSGHTGFLVFWMVTFLLLCAVSGVNENCLFLIQVYASNMTPCFGFAWIAINVCAATYPLALAPKFYRFAYALPLLNAIELYTVILFNIYRGRQYWRNFVILIAYSIITSMLLPFTMRIFMKKQNEEHQAELERLKGEKKNLKQKTRAIEKKIS</sequence>
<keyword evidence="2" id="KW-1185">Reference proteome</keyword>